<keyword evidence="1" id="KW-0812">Transmembrane</keyword>
<dbReference type="GO" id="GO:0005615">
    <property type="term" value="C:extracellular space"/>
    <property type="evidence" value="ECO:0007669"/>
    <property type="project" value="TreeGrafter"/>
</dbReference>
<comment type="caution">
    <text evidence="3">The sequence shown here is derived from an EMBL/GenBank/DDBJ whole genome shotgun (WGS) entry which is preliminary data.</text>
</comment>
<protein>
    <recommendedName>
        <fullName evidence="2">Fibrinogen C-terminal domain-containing protein</fullName>
    </recommendedName>
</protein>
<dbReference type="SMART" id="SM00186">
    <property type="entry name" value="FBG"/>
    <property type="match status" value="1"/>
</dbReference>
<dbReference type="InterPro" id="IPR036056">
    <property type="entry name" value="Fibrinogen-like_C"/>
</dbReference>
<dbReference type="NCBIfam" id="NF040941">
    <property type="entry name" value="GGGWT_bact"/>
    <property type="match status" value="1"/>
</dbReference>
<organism evidence="3 4">
    <name type="scientific">Mytilus edulis</name>
    <name type="common">Blue mussel</name>
    <dbReference type="NCBI Taxonomy" id="6550"/>
    <lineage>
        <taxon>Eukaryota</taxon>
        <taxon>Metazoa</taxon>
        <taxon>Spiralia</taxon>
        <taxon>Lophotrochozoa</taxon>
        <taxon>Mollusca</taxon>
        <taxon>Bivalvia</taxon>
        <taxon>Autobranchia</taxon>
        <taxon>Pteriomorphia</taxon>
        <taxon>Mytilida</taxon>
        <taxon>Mytiloidea</taxon>
        <taxon>Mytilidae</taxon>
        <taxon>Mytilinae</taxon>
        <taxon>Mytilus</taxon>
    </lineage>
</organism>
<dbReference type="PROSITE" id="PS51406">
    <property type="entry name" value="FIBRINOGEN_C_2"/>
    <property type="match status" value="1"/>
</dbReference>
<dbReference type="Pfam" id="PF00147">
    <property type="entry name" value="Fibrinogen_C"/>
    <property type="match status" value="1"/>
</dbReference>
<dbReference type="Gene3D" id="3.90.215.10">
    <property type="entry name" value="Gamma Fibrinogen, chain A, domain 1"/>
    <property type="match status" value="1"/>
</dbReference>
<dbReference type="OrthoDB" id="10338470at2759"/>
<keyword evidence="4" id="KW-1185">Reference proteome</keyword>
<dbReference type="Proteomes" id="UP000683360">
    <property type="component" value="Unassembled WGS sequence"/>
</dbReference>
<accession>A0A8S3Q4D6</accession>
<evidence type="ECO:0000313" key="3">
    <source>
        <dbReference type="EMBL" id="CAG2190160.1"/>
    </source>
</evidence>
<dbReference type="Pfam" id="PF00024">
    <property type="entry name" value="PAN_1"/>
    <property type="match status" value="1"/>
</dbReference>
<dbReference type="Gene3D" id="4.10.530.10">
    <property type="entry name" value="Gamma-fibrinogen Carboxyl Terminal Fragment, domain 2"/>
    <property type="match status" value="1"/>
</dbReference>
<gene>
    <name evidence="3" type="ORF">MEDL_5485</name>
</gene>
<dbReference type="InterPro" id="IPR003609">
    <property type="entry name" value="Pan_app"/>
</dbReference>
<dbReference type="PANTHER" id="PTHR19143:SF458">
    <property type="entry name" value="FIBRINOGEN C-TERMINAL DOMAIN-CONTAINING PROTEIN-RELATED"/>
    <property type="match status" value="1"/>
</dbReference>
<dbReference type="InterPro" id="IPR002181">
    <property type="entry name" value="Fibrinogen_a/b/g_C_dom"/>
</dbReference>
<name>A0A8S3Q4D6_MYTED</name>
<feature type="transmembrane region" description="Helical" evidence="1">
    <location>
        <begin position="6"/>
        <end position="25"/>
    </location>
</feature>
<dbReference type="PANTHER" id="PTHR19143">
    <property type="entry name" value="FIBRINOGEN/TENASCIN/ANGIOPOEITIN"/>
    <property type="match status" value="1"/>
</dbReference>
<dbReference type="InterPro" id="IPR014716">
    <property type="entry name" value="Fibrinogen_a/b/g_C_1"/>
</dbReference>
<dbReference type="AlphaFoldDB" id="A0A8S3Q4D6"/>
<dbReference type="EMBL" id="CAJPWZ010000317">
    <property type="protein sequence ID" value="CAG2190160.1"/>
    <property type="molecule type" value="Genomic_DNA"/>
</dbReference>
<reference evidence="3" key="1">
    <citation type="submission" date="2021-03" db="EMBL/GenBank/DDBJ databases">
        <authorList>
            <person name="Bekaert M."/>
        </authorList>
    </citation>
    <scope>NUCLEOTIDE SEQUENCE</scope>
</reference>
<evidence type="ECO:0000256" key="1">
    <source>
        <dbReference type="SAM" id="Phobius"/>
    </source>
</evidence>
<feature type="transmembrane region" description="Helical" evidence="1">
    <location>
        <begin position="265"/>
        <end position="283"/>
    </location>
</feature>
<sequence length="285" mass="32399">MEKSGLFLTILFYGVVLINPICYGITEIKNKKKFTVEAGKRIVLSNSTITTRTDSSVACASLCTSDIDCVTASYDNSIKQCILDTDCIPTTEKWQNAVLIRISEEFYVKRPTDCDDMDKSTESGIYKVFPDKISCFKVFCEMEKHGGGWTIFQRRMNGEITFYREWNAYKQGFGDQSREFWLGNDHLHLLTSQGHYRLRIDMEDFENNQKYALYDNFSIGSESSGYILSVSGYFGDAGDSMAFQNGQKFSTKDKENDKWDGNVQWCLRVLGGIMIVTLATLMASI</sequence>
<proteinExistence type="predicted"/>
<evidence type="ECO:0000313" key="4">
    <source>
        <dbReference type="Proteomes" id="UP000683360"/>
    </source>
</evidence>
<evidence type="ECO:0000259" key="2">
    <source>
        <dbReference type="PROSITE" id="PS51406"/>
    </source>
</evidence>
<keyword evidence="1" id="KW-0472">Membrane</keyword>
<keyword evidence="1" id="KW-1133">Transmembrane helix</keyword>
<dbReference type="SUPFAM" id="SSF56496">
    <property type="entry name" value="Fibrinogen C-terminal domain-like"/>
    <property type="match status" value="1"/>
</dbReference>
<feature type="domain" description="Fibrinogen C-terminal" evidence="2">
    <location>
        <begin position="105"/>
        <end position="272"/>
    </location>
</feature>
<dbReference type="CDD" id="cd00087">
    <property type="entry name" value="FReD"/>
    <property type="match status" value="1"/>
</dbReference>
<dbReference type="InterPro" id="IPR050373">
    <property type="entry name" value="Fibrinogen_C-term_domain"/>
</dbReference>